<dbReference type="GO" id="GO:0046872">
    <property type="term" value="F:metal ion binding"/>
    <property type="evidence" value="ECO:0007669"/>
    <property type="project" value="InterPro"/>
</dbReference>
<feature type="signal peptide" evidence="1">
    <location>
        <begin position="1"/>
        <end position="29"/>
    </location>
</feature>
<feature type="domain" description="Peptidase M16 C-terminal" evidence="3">
    <location>
        <begin position="197"/>
        <end position="367"/>
    </location>
</feature>
<evidence type="ECO:0000259" key="2">
    <source>
        <dbReference type="Pfam" id="PF00675"/>
    </source>
</evidence>
<keyword evidence="1" id="KW-0732">Signal</keyword>
<dbReference type="EMBL" id="VBOY01000070">
    <property type="protein sequence ID" value="TMQ65486.1"/>
    <property type="molecule type" value="Genomic_DNA"/>
</dbReference>
<feature type="chain" id="PRO_5021731272" evidence="1">
    <location>
        <begin position="30"/>
        <end position="710"/>
    </location>
</feature>
<sequence length="710" mass="75288">MRRAALAGRLNTWFAIACVASLASVSAHAGPAPVVRKLANGLEVAVIPDHRIPIVYIQIAVPVGAAQDPSGENGLAFLTAALLLHGTSSRTPTAFATAVQQLGGVVTSGAGREVSTLSGTFLARDFDAGLELVADALVNPLFRRGEAGRLRSDLVEAAARARVDPGLAADQHLWGLLLGGHPYGAPLVGTPPTAQIISRTDAQEFHRQWYRPEGVRIAICGDVDVDSAFTTVASQLGSWAGRPPQRAVPGFSDAPRQRTRIRLVDEPDAPRIEIRMGWVGPPQGSPDADALSVLEQILAGGPESRLGKALGPGIRSGFSSLQRGGVLALGVATHGDSVASAIDHMRSEMMRLMVEPPGAAEVAAARDRVRGALTLARESLASQAAAWINSSLYGLPADFAERASERAGTVDSAAVRSSAARWLDPARAGLVVVGPAARLEPILERLGPVEVVSTSSPPVAIPVRPSLDTAAARPEQRTRGAALVRQALAAHGGVERLKGIHDSVVETQVRMIAESGNEVRGSVQQVRKEPFRMVSVSSFGRLTTTQVLDRDHGWGKWSAGRDTVVEESPQGVAALRAAFSMDLPHLLLSAADTASRVAFRGREKVGSADADVIEVAADGLRRVLFLDADKHTLVAVEENDPSGLRPAERRVYGDFRISQQGILWPFSEERFLDEELSLKVQVSRVDLNRGADDDLFERPSEGSEGESLGR</sequence>
<dbReference type="Gene3D" id="3.30.830.10">
    <property type="entry name" value="Metalloenzyme, LuxS/M16 peptidase-like"/>
    <property type="match status" value="2"/>
</dbReference>
<accession>A0A538TPB9</accession>
<dbReference type="Proteomes" id="UP000316609">
    <property type="component" value="Unassembled WGS sequence"/>
</dbReference>
<dbReference type="InterPro" id="IPR007863">
    <property type="entry name" value="Peptidase_M16_C"/>
</dbReference>
<dbReference type="InterPro" id="IPR011765">
    <property type="entry name" value="Pept_M16_N"/>
</dbReference>
<gene>
    <name evidence="4" type="ORF">E6K78_07625</name>
</gene>
<dbReference type="SUPFAM" id="SSF63411">
    <property type="entry name" value="LuxS/MPP-like metallohydrolase"/>
    <property type="match status" value="2"/>
</dbReference>
<dbReference type="PANTHER" id="PTHR11851:SF224">
    <property type="entry name" value="PROCESSING PROTEASE"/>
    <property type="match status" value="1"/>
</dbReference>
<name>A0A538TPB9_UNCEI</name>
<proteinExistence type="predicted"/>
<reference evidence="4 5" key="1">
    <citation type="journal article" date="2019" name="Nat. Microbiol.">
        <title>Mediterranean grassland soil C-N compound turnover is dependent on rainfall and depth, and is mediated by genomically divergent microorganisms.</title>
        <authorList>
            <person name="Diamond S."/>
            <person name="Andeer P.F."/>
            <person name="Li Z."/>
            <person name="Crits-Christoph A."/>
            <person name="Burstein D."/>
            <person name="Anantharaman K."/>
            <person name="Lane K.R."/>
            <person name="Thomas B.C."/>
            <person name="Pan C."/>
            <person name="Northen T.R."/>
            <person name="Banfield J.F."/>
        </authorList>
    </citation>
    <scope>NUCLEOTIDE SEQUENCE [LARGE SCALE GENOMIC DNA]</scope>
    <source>
        <strain evidence="4">WS_8</strain>
    </source>
</reference>
<feature type="domain" description="Peptidase M16 N-terminal" evidence="2">
    <location>
        <begin position="44"/>
        <end position="152"/>
    </location>
</feature>
<dbReference type="InterPro" id="IPR011249">
    <property type="entry name" value="Metalloenz_LuxS/M16"/>
</dbReference>
<dbReference type="PANTHER" id="PTHR11851">
    <property type="entry name" value="METALLOPROTEASE"/>
    <property type="match status" value="1"/>
</dbReference>
<dbReference type="AlphaFoldDB" id="A0A538TPB9"/>
<comment type="caution">
    <text evidence="4">The sequence shown here is derived from an EMBL/GenBank/DDBJ whole genome shotgun (WGS) entry which is preliminary data.</text>
</comment>
<dbReference type="Pfam" id="PF00675">
    <property type="entry name" value="Peptidase_M16"/>
    <property type="match status" value="1"/>
</dbReference>
<dbReference type="InterPro" id="IPR050361">
    <property type="entry name" value="MPP/UQCRC_Complex"/>
</dbReference>
<evidence type="ECO:0000259" key="3">
    <source>
        <dbReference type="Pfam" id="PF05193"/>
    </source>
</evidence>
<evidence type="ECO:0000313" key="5">
    <source>
        <dbReference type="Proteomes" id="UP000316609"/>
    </source>
</evidence>
<evidence type="ECO:0000313" key="4">
    <source>
        <dbReference type="EMBL" id="TMQ65486.1"/>
    </source>
</evidence>
<dbReference type="Pfam" id="PF05193">
    <property type="entry name" value="Peptidase_M16_C"/>
    <property type="match status" value="1"/>
</dbReference>
<protein>
    <submittedName>
        <fullName evidence="4">Insulinase family protein</fullName>
    </submittedName>
</protein>
<evidence type="ECO:0000256" key="1">
    <source>
        <dbReference type="SAM" id="SignalP"/>
    </source>
</evidence>
<organism evidence="4 5">
    <name type="scientific">Eiseniibacteriota bacterium</name>
    <dbReference type="NCBI Taxonomy" id="2212470"/>
    <lineage>
        <taxon>Bacteria</taxon>
        <taxon>Candidatus Eiseniibacteriota</taxon>
    </lineage>
</organism>